<dbReference type="Proteomes" id="UP000515857">
    <property type="component" value="Segment"/>
</dbReference>
<keyword evidence="3" id="KW-1185">Reference proteome</keyword>
<protein>
    <recommendedName>
        <fullName evidence="1">DUF7296 domain-containing protein</fullName>
    </recommendedName>
</protein>
<evidence type="ECO:0000259" key="1">
    <source>
        <dbReference type="Pfam" id="PF23969"/>
    </source>
</evidence>
<sequence>MPFFEYNQNNSGGSFHIDPEAGISTVVIVEADTAKQADAKAEEIGLYFDGAGDCDCCGDRWYSAEGWFGDDPEGDKVPSIYGEPVSDIDFSSSYRSRWADGAPEVYVHFANGTVQGYGFTGKQL</sequence>
<gene>
    <name evidence="2" type="ORF">HUN43_00066</name>
</gene>
<evidence type="ECO:0000313" key="3">
    <source>
        <dbReference type="Proteomes" id="UP000515857"/>
    </source>
</evidence>
<name>A0A7G4AWW6_9CAUD</name>
<dbReference type="EMBL" id="MT711978">
    <property type="protein sequence ID" value="QMP84506.1"/>
    <property type="molecule type" value="Genomic_DNA"/>
</dbReference>
<proteinExistence type="predicted"/>
<accession>A0A7G4AWW6</accession>
<reference evidence="2 3" key="1">
    <citation type="submission" date="2020-07" db="EMBL/GenBank/DDBJ databases">
        <title>Streptomyces phage Genome sequencing and assembly.</title>
        <authorList>
            <person name="Sharma V."/>
            <person name="Hardy A."/>
            <person name="Frunzke J."/>
        </authorList>
    </citation>
    <scope>NUCLEOTIDE SEQUENCE [LARGE SCALE GENOMIC DNA]</scope>
</reference>
<evidence type="ECO:0000313" key="2">
    <source>
        <dbReference type="EMBL" id="QMP84506.1"/>
    </source>
</evidence>
<dbReference type="Pfam" id="PF23969">
    <property type="entry name" value="DUF7296"/>
    <property type="match status" value="1"/>
</dbReference>
<organism evidence="2 3">
    <name type="scientific">Streptomyces phage Endor1</name>
    <dbReference type="NCBI Taxonomy" id="2740181"/>
    <lineage>
        <taxon>Viruses</taxon>
        <taxon>Duplodnaviria</taxon>
        <taxon>Heunggongvirae</taxon>
        <taxon>Uroviricota</taxon>
        <taxon>Caudoviricetes</taxon>
        <taxon>Arquatrovirinae</taxon>
        <taxon>Camvirus</taxon>
        <taxon>Camvirus endor1</taxon>
    </lineage>
</organism>
<feature type="domain" description="DUF7296" evidence="1">
    <location>
        <begin position="1"/>
        <end position="120"/>
    </location>
</feature>
<dbReference type="InterPro" id="IPR055720">
    <property type="entry name" value="DUF7296"/>
</dbReference>